<dbReference type="AlphaFoldDB" id="A0A1Y1CFM1"/>
<dbReference type="PANTHER" id="PTHR22901:SF0">
    <property type="entry name" value="SIALATE O-ACETYLESTERASE"/>
    <property type="match status" value="1"/>
</dbReference>
<dbReference type="GO" id="GO:0001681">
    <property type="term" value="F:sialate O-acetylesterase activity"/>
    <property type="evidence" value="ECO:0007669"/>
    <property type="project" value="InterPro"/>
</dbReference>
<evidence type="ECO:0000256" key="2">
    <source>
        <dbReference type="SAM" id="SignalP"/>
    </source>
</evidence>
<dbReference type="GO" id="GO:0005975">
    <property type="term" value="P:carbohydrate metabolic process"/>
    <property type="evidence" value="ECO:0007669"/>
    <property type="project" value="TreeGrafter"/>
</dbReference>
<dbReference type="EMBL" id="AP018042">
    <property type="protein sequence ID" value="BAX79090.1"/>
    <property type="molecule type" value="Genomic_DNA"/>
</dbReference>
<organism evidence="4 5">
    <name type="scientific">Labilibaculum antarcticum</name>
    <dbReference type="NCBI Taxonomy" id="1717717"/>
    <lineage>
        <taxon>Bacteria</taxon>
        <taxon>Pseudomonadati</taxon>
        <taxon>Bacteroidota</taxon>
        <taxon>Bacteroidia</taxon>
        <taxon>Marinilabiliales</taxon>
        <taxon>Marinifilaceae</taxon>
        <taxon>Labilibaculum</taxon>
    </lineage>
</organism>
<dbReference type="PANTHER" id="PTHR22901">
    <property type="entry name" value="SIALATE O-ACETYLESTERASE"/>
    <property type="match status" value="1"/>
</dbReference>
<keyword evidence="2" id="KW-0732">Signal</keyword>
<proteinExistence type="predicted"/>
<dbReference type="InterPro" id="IPR039329">
    <property type="entry name" value="SIAE"/>
</dbReference>
<keyword evidence="5" id="KW-1185">Reference proteome</keyword>
<reference evidence="5" key="2">
    <citation type="journal article" date="2020" name="Antonie Van Leeuwenhoek">
        <title>Labilibaculum antarcticum sp. nov., a novel facultative anaerobic, psychrotorelant bacterium isolated from marine sediment of Antarctica.</title>
        <authorList>
            <person name="Watanabe M."/>
            <person name="Kojima H."/>
            <person name="Fukui M."/>
        </authorList>
    </citation>
    <scope>NUCLEOTIDE SEQUENCE [LARGE SCALE GENOMIC DNA]</scope>
    <source>
        <strain evidence="5">SPP2</strain>
    </source>
</reference>
<dbReference type="OrthoDB" id="9816001at2"/>
<keyword evidence="1" id="KW-0378">Hydrolase</keyword>
<evidence type="ECO:0000256" key="1">
    <source>
        <dbReference type="ARBA" id="ARBA00022801"/>
    </source>
</evidence>
<evidence type="ECO:0000313" key="5">
    <source>
        <dbReference type="Proteomes" id="UP000218267"/>
    </source>
</evidence>
<accession>A0A1Y1CFM1</accession>
<dbReference type="RefSeq" id="WP_096428023.1">
    <property type="nucleotide sequence ID" value="NZ_AP018042.1"/>
</dbReference>
<dbReference type="InterPro" id="IPR036514">
    <property type="entry name" value="SGNH_hydro_sf"/>
</dbReference>
<evidence type="ECO:0000259" key="3">
    <source>
        <dbReference type="Pfam" id="PF03629"/>
    </source>
</evidence>
<dbReference type="Pfam" id="PF03629">
    <property type="entry name" value="SASA"/>
    <property type="match status" value="1"/>
</dbReference>
<protein>
    <submittedName>
        <fullName evidence="4">Sialate O-acetylesterase</fullName>
    </submittedName>
</protein>
<reference evidence="4 5" key="1">
    <citation type="journal article" date="2018" name="Mar. Genomics">
        <title>Complete genome sequence of Marinifilaceae bacterium strain SPP2, isolated from the Antarctic marine sediment.</title>
        <authorList>
            <person name="Watanabe M."/>
            <person name="Kojima H."/>
            <person name="Fukui M."/>
        </authorList>
    </citation>
    <scope>NUCLEOTIDE SEQUENCE [LARGE SCALE GENOMIC DNA]</scope>
    <source>
        <strain evidence="4 5">SPP2</strain>
    </source>
</reference>
<dbReference type="InterPro" id="IPR005181">
    <property type="entry name" value="SASA"/>
</dbReference>
<evidence type="ECO:0000313" key="4">
    <source>
        <dbReference type="EMBL" id="BAX79090.1"/>
    </source>
</evidence>
<gene>
    <name evidence="4" type="ORF">ALGA_0701</name>
</gene>
<dbReference type="Proteomes" id="UP000218267">
    <property type="component" value="Chromosome"/>
</dbReference>
<dbReference type="SUPFAM" id="SSF52266">
    <property type="entry name" value="SGNH hydrolase"/>
    <property type="match status" value="1"/>
</dbReference>
<dbReference type="KEGG" id="mbas:ALGA_0701"/>
<name>A0A1Y1CFM1_9BACT</name>
<feature type="signal peptide" evidence="2">
    <location>
        <begin position="1"/>
        <end position="19"/>
    </location>
</feature>
<feature type="domain" description="Sialate O-acetylesterase" evidence="3">
    <location>
        <begin position="103"/>
        <end position="349"/>
    </location>
</feature>
<sequence length="462" mass="52314">MKKGLLFSILVLSVFFSQAQTNVSSMFSNHMVMQRNSEVAIWGKDKPNTKISIDASWGEQVTAYADTEGKWKTFLTTHDAGGPYKLDIKGSVQIQISDILLGEVWLCSGQSNMEMPLKGFIGQPVYGSNQEILNSSNSQLRFFEVERNISTKPQDSCNGKWELSTPETSAEWSAVAYFYGKMLQEQLKVPVGLICSSWGGTPAEAWTPRNVIAADFKEFETVMNEESSYQQRTPTGLFNGMINPLIPFTMKGVIWYQGEGNRFNAEQYTKLFPAMIKSWRDRWNLGDFPFYFVQISSLEWGGEQWVELRESQLKTMLTVPNTGMAVTLDIGQEYCIHPPKKKEVGERLAYWSLAKTYGFKGIQYCGPVYKSMEIKDAKAYMSFDYAPDGVCSMENELEDFEIAGADQVFHPAKAEIKKGQLIVWNDELKEPTIVRYGWKSYLNGCLFNTAGLPASSFRTDHF</sequence>
<feature type="chain" id="PRO_5013276723" evidence="2">
    <location>
        <begin position="20"/>
        <end position="462"/>
    </location>
</feature>
<dbReference type="Gene3D" id="3.40.50.1110">
    <property type="entry name" value="SGNH hydrolase"/>
    <property type="match status" value="1"/>
</dbReference>